<feature type="transmembrane region" description="Helical" evidence="7">
    <location>
        <begin position="80"/>
        <end position="102"/>
    </location>
</feature>
<feature type="compositionally biased region" description="Basic and acidic residues" evidence="8">
    <location>
        <begin position="761"/>
        <end position="775"/>
    </location>
</feature>
<feature type="transmembrane region" description="Helical" evidence="7">
    <location>
        <begin position="640"/>
        <end position="668"/>
    </location>
</feature>
<feature type="compositionally biased region" description="Basic residues" evidence="8">
    <location>
        <begin position="776"/>
        <end position="789"/>
    </location>
</feature>
<feature type="transmembrane region" description="Helical" evidence="7">
    <location>
        <begin position="275"/>
        <end position="298"/>
    </location>
</feature>
<dbReference type="GO" id="GO:0005886">
    <property type="term" value="C:plasma membrane"/>
    <property type="evidence" value="ECO:0007669"/>
    <property type="project" value="UniProtKB-SubCell"/>
</dbReference>
<protein>
    <recommendedName>
        <fullName evidence="7">Choline transporter-like protein</fullName>
    </recommendedName>
</protein>
<keyword evidence="4 7" id="KW-1133">Transmembrane helix</keyword>
<evidence type="ECO:0000256" key="3">
    <source>
        <dbReference type="ARBA" id="ARBA00022692"/>
    </source>
</evidence>
<feature type="transmembrane region" description="Helical" evidence="7">
    <location>
        <begin position="305"/>
        <end position="329"/>
    </location>
</feature>
<evidence type="ECO:0000256" key="2">
    <source>
        <dbReference type="ARBA" id="ARBA00007168"/>
    </source>
</evidence>
<proteinExistence type="inferred from homology"/>
<name>A0A7S1PH24_9EUKA</name>
<feature type="transmembrane region" description="Helical" evidence="7">
    <location>
        <begin position="474"/>
        <end position="498"/>
    </location>
</feature>
<organism evidence="9">
    <name type="scientific">Percolomonas cosmopolitus</name>
    <dbReference type="NCBI Taxonomy" id="63605"/>
    <lineage>
        <taxon>Eukaryota</taxon>
        <taxon>Discoba</taxon>
        <taxon>Heterolobosea</taxon>
        <taxon>Tetramitia</taxon>
        <taxon>Eutetramitia</taxon>
        <taxon>Percolomonadidae</taxon>
        <taxon>Percolomonas</taxon>
    </lineage>
</organism>
<keyword evidence="6" id="KW-0325">Glycoprotein</keyword>
<dbReference type="InterPro" id="IPR007603">
    <property type="entry name" value="Choline_transptr-like"/>
</dbReference>
<feature type="transmembrane region" description="Helical" evidence="7">
    <location>
        <begin position="562"/>
        <end position="584"/>
    </location>
</feature>
<dbReference type="GO" id="GO:0022857">
    <property type="term" value="F:transmembrane transporter activity"/>
    <property type="evidence" value="ECO:0007669"/>
    <property type="project" value="UniProtKB-UniRule"/>
</dbReference>
<evidence type="ECO:0000256" key="5">
    <source>
        <dbReference type="ARBA" id="ARBA00023136"/>
    </source>
</evidence>
<dbReference type="Pfam" id="PF04515">
    <property type="entry name" value="Choline_transpo"/>
    <property type="match status" value="1"/>
</dbReference>
<evidence type="ECO:0000256" key="1">
    <source>
        <dbReference type="ARBA" id="ARBA00004141"/>
    </source>
</evidence>
<evidence type="ECO:0000313" key="9">
    <source>
        <dbReference type="EMBL" id="CAD9081532.1"/>
    </source>
</evidence>
<feature type="transmembrane region" description="Helical" evidence="7">
    <location>
        <begin position="680"/>
        <end position="705"/>
    </location>
</feature>
<sequence length="789" mass="88936">MGKKSKKQAAKDNKTSPVDGGESEPIGRRTRIKRSILGCPGFERCHPLAWVPCSSYARRLQKKQVKIKSGYKPDRWPTDFLCLFLFTMFWVGLVIIACFAVWSGNPYTLILPTDYQDNICGYEKGEGNFNLYDLSTKPVLWFPFSFDIEDIDSSQFIDALYMGICVESCPKEYLGYNLSSILSDFSVHRSEITEGMVICSYDKANYTFEQKLDAVENGTGCFVNNFPTQTFQKRCIPFFTGANLNFTVSSKVQTYIDTFMKVGNTLKAGFMEVRIAWFPLVLNGIIVLGLCFVMAFFINSGILKIFALVVILGVWFVMVGFTGFVGWAAANRWLNATNDDGIVDTSTRVISIVLMVIAGICFLIDLLYVCVMVFLIRRIKKAADIIQLASKPIFRVPSLMVIPPITFLCLVAITAYWLVIAGYIQSATLPVTLSTSALENLPVSNLPVNVSQSYTIRKGDATIQGMQWYHLFGFLWSSAFLSAIGYTTTAGVISQWYFSAKGNPEANYANKGKGYQKKAELLSVTRSFLRCIIFHSGSLLFGSMLVAIVQIFRVVYRKLENLVSKMFAIAACGNPAVIALCLCFKCCIRIWMFSFEMLVKFFNKNAYIMMMIHGGSFLNSGARAFGLIKDNILIVGTTNFLGHALLFLGQVIITIWGGFQTYLMIFLFNRYNARLVMGEVTYYIVPVIAGFVLSFIISGMFVNMYTTAIDTVMLCYLEDRKVRKNYPYSPPPLREDSFFQMFVPPCVNHARYLVKKLNKAAQKENEETKKADKADRKKARRSKKKKSKK</sequence>
<comment type="similarity">
    <text evidence="2 7">Belongs to the CTL (choline transporter-like) family.</text>
</comment>
<accession>A0A7S1PH24</accession>
<dbReference type="EMBL" id="HBGD01005753">
    <property type="protein sequence ID" value="CAD9081532.1"/>
    <property type="molecule type" value="Transcribed_RNA"/>
</dbReference>
<feature type="region of interest" description="Disordered" evidence="8">
    <location>
        <begin position="1"/>
        <end position="26"/>
    </location>
</feature>
<evidence type="ECO:0000256" key="4">
    <source>
        <dbReference type="ARBA" id="ARBA00022989"/>
    </source>
</evidence>
<dbReference type="AlphaFoldDB" id="A0A7S1PH24"/>
<dbReference type="PANTHER" id="PTHR12385">
    <property type="entry name" value="CHOLINE TRANSPORTER-LIKE (SLC FAMILY 44)"/>
    <property type="match status" value="1"/>
</dbReference>
<gene>
    <name evidence="9" type="ORF">PCOS0759_LOCUS4772</name>
</gene>
<feature type="transmembrane region" description="Helical" evidence="7">
    <location>
        <begin position="605"/>
        <end position="628"/>
    </location>
</feature>
<comment type="function">
    <text evidence="7">Choline transporter.</text>
</comment>
<dbReference type="PANTHER" id="PTHR12385:SF14">
    <property type="entry name" value="CHOLINE TRANSPORTER-LIKE 2"/>
    <property type="match status" value="1"/>
</dbReference>
<keyword evidence="5 7" id="KW-0472">Membrane</keyword>
<reference evidence="9" key="1">
    <citation type="submission" date="2021-01" db="EMBL/GenBank/DDBJ databases">
        <authorList>
            <person name="Corre E."/>
            <person name="Pelletier E."/>
            <person name="Niang G."/>
            <person name="Scheremetjew M."/>
            <person name="Finn R."/>
            <person name="Kale V."/>
            <person name="Holt S."/>
            <person name="Cochrane G."/>
            <person name="Meng A."/>
            <person name="Brown T."/>
            <person name="Cohen L."/>
        </authorList>
    </citation>
    <scope>NUCLEOTIDE SEQUENCE</scope>
    <source>
        <strain evidence="9">WS</strain>
    </source>
</reference>
<evidence type="ECO:0000256" key="6">
    <source>
        <dbReference type="ARBA" id="ARBA00023180"/>
    </source>
</evidence>
<comment type="subcellular location">
    <subcellularLocation>
        <location evidence="7">Cell membrane</location>
        <topology evidence="7">Multi-pass membrane protein</topology>
    </subcellularLocation>
    <subcellularLocation>
        <location evidence="1">Membrane</location>
        <topology evidence="1">Multi-pass membrane protein</topology>
    </subcellularLocation>
</comment>
<feature type="region of interest" description="Disordered" evidence="8">
    <location>
        <begin position="761"/>
        <end position="789"/>
    </location>
</feature>
<keyword evidence="3 7" id="KW-0812">Transmembrane</keyword>
<feature type="transmembrane region" description="Helical" evidence="7">
    <location>
        <begin position="532"/>
        <end position="556"/>
    </location>
</feature>
<feature type="transmembrane region" description="Helical" evidence="7">
    <location>
        <begin position="397"/>
        <end position="424"/>
    </location>
</feature>
<evidence type="ECO:0000256" key="8">
    <source>
        <dbReference type="SAM" id="MobiDB-lite"/>
    </source>
</evidence>
<feature type="transmembrane region" description="Helical" evidence="7">
    <location>
        <begin position="349"/>
        <end position="376"/>
    </location>
</feature>
<evidence type="ECO:0000256" key="7">
    <source>
        <dbReference type="RuleBase" id="RU368066"/>
    </source>
</evidence>